<organism evidence="2 3">
    <name type="scientific">Cutibacterium modestum HL044PA1</name>
    <dbReference type="NCBI Taxonomy" id="765109"/>
    <lineage>
        <taxon>Bacteria</taxon>
        <taxon>Bacillati</taxon>
        <taxon>Actinomycetota</taxon>
        <taxon>Actinomycetes</taxon>
        <taxon>Propionibacteriales</taxon>
        <taxon>Propionibacteriaceae</taxon>
        <taxon>Cutibacterium</taxon>
        <taxon>Cutibacterium modestum</taxon>
    </lineage>
</organism>
<comment type="caution">
    <text evidence="2">The sequence shown here is derived from an EMBL/GenBank/DDBJ whole genome shotgun (WGS) entry which is preliminary data.</text>
</comment>
<feature type="region of interest" description="Disordered" evidence="1">
    <location>
        <begin position="47"/>
        <end position="106"/>
    </location>
</feature>
<evidence type="ECO:0000313" key="2">
    <source>
        <dbReference type="EMBL" id="EFS91458.1"/>
    </source>
</evidence>
<proteinExistence type="predicted"/>
<name>A0ABN0C2T1_9ACTN</name>
<keyword evidence="3" id="KW-1185">Reference proteome</keyword>
<accession>A0ABN0C2T1</accession>
<feature type="compositionally biased region" description="Pro residues" evidence="1">
    <location>
        <begin position="71"/>
        <end position="84"/>
    </location>
</feature>
<protein>
    <submittedName>
        <fullName evidence="2">Uncharacterized protein</fullName>
    </submittedName>
</protein>
<feature type="compositionally biased region" description="Polar residues" evidence="1">
    <location>
        <begin position="55"/>
        <end position="69"/>
    </location>
</feature>
<dbReference type="Proteomes" id="UP000003179">
    <property type="component" value="Unassembled WGS sequence"/>
</dbReference>
<dbReference type="EMBL" id="ADZU01000040">
    <property type="protein sequence ID" value="EFS91458.1"/>
    <property type="molecule type" value="Genomic_DNA"/>
</dbReference>
<gene>
    <name evidence="2" type="ORF">HMPREF9607_02367</name>
</gene>
<feature type="compositionally biased region" description="Polar residues" evidence="1">
    <location>
        <begin position="85"/>
        <end position="98"/>
    </location>
</feature>
<evidence type="ECO:0000256" key="1">
    <source>
        <dbReference type="SAM" id="MobiDB-lite"/>
    </source>
</evidence>
<evidence type="ECO:0000313" key="3">
    <source>
        <dbReference type="Proteomes" id="UP000003179"/>
    </source>
</evidence>
<sequence length="164" mass="17423">MGCDVVIFARVDNWGQRKRRRGLVVASHLASRKLAFTKFLTLRRNDASHKDHRGSCNSNRPGRVNSSYHPLSPPPPPPPPPPPASATSDKGSSVTQSAALRPDTNKTKIDADCRKAIINDLKLRAAIVDALIKAGLSAADAAALAPRIAAEMATEGPLSSTTTI</sequence>
<reference evidence="2" key="1">
    <citation type="submission" date="2010-08" db="EMBL/GenBank/DDBJ databases">
        <authorList>
            <person name="Weinstock G."/>
            <person name="Sodergren E."/>
            <person name="Clifton S."/>
            <person name="Fulton L."/>
            <person name="Fulton B."/>
            <person name="Courtney L."/>
            <person name="Fronick C."/>
            <person name="Harrison M."/>
            <person name="Strong C."/>
            <person name="Farmer C."/>
            <person name="Delahaunty K."/>
            <person name="Markovic C."/>
            <person name="Hall O."/>
            <person name="Minx P."/>
            <person name="Tomlinson C."/>
            <person name="Mitreva M."/>
            <person name="Hou S."/>
            <person name="Chen J."/>
            <person name="Wollam A."/>
            <person name="Pepin K.H."/>
            <person name="Johnson M."/>
            <person name="Bhonagiri V."/>
            <person name="Zhang X."/>
            <person name="Suruliraj S."/>
            <person name="Warren W."/>
            <person name="Chinwalla A."/>
            <person name="Mardis E.R."/>
            <person name="Wilson R.K."/>
        </authorList>
    </citation>
    <scope>NUCLEOTIDE SEQUENCE [LARGE SCALE GENOMIC DNA]</scope>
    <source>
        <strain evidence="2">HL044PA1</strain>
    </source>
</reference>